<dbReference type="Pfam" id="PF00903">
    <property type="entry name" value="Glyoxalase"/>
    <property type="match status" value="1"/>
</dbReference>
<comment type="caution">
    <text evidence="2">The sequence shown here is derived from an EMBL/GenBank/DDBJ whole genome shotgun (WGS) entry which is preliminary data.</text>
</comment>
<dbReference type="PANTHER" id="PTHR33993">
    <property type="entry name" value="GLYOXALASE-RELATED"/>
    <property type="match status" value="1"/>
</dbReference>
<evidence type="ECO:0000313" key="3">
    <source>
        <dbReference type="Proteomes" id="UP000245624"/>
    </source>
</evidence>
<dbReference type="PANTHER" id="PTHR33993:SF14">
    <property type="entry name" value="GB|AAF24581.1"/>
    <property type="match status" value="1"/>
</dbReference>
<accession>A0A317KWX7</accession>
<dbReference type="PROSITE" id="PS51819">
    <property type="entry name" value="VOC"/>
    <property type="match status" value="1"/>
</dbReference>
<dbReference type="AlphaFoldDB" id="A0A317KWX7"/>
<dbReference type="Proteomes" id="UP000245624">
    <property type="component" value="Unassembled WGS sequence"/>
</dbReference>
<organism evidence="2 3">
    <name type="scientific">Gracilibacillus dipsosauri</name>
    <dbReference type="NCBI Taxonomy" id="178340"/>
    <lineage>
        <taxon>Bacteria</taxon>
        <taxon>Bacillati</taxon>
        <taxon>Bacillota</taxon>
        <taxon>Bacilli</taxon>
        <taxon>Bacillales</taxon>
        <taxon>Bacillaceae</taxon>
        <taxon>Gracilibacillus</taxon>
    </lineage>
</organism>
<reference evidence="2 3" key="1">
    <citation type="submission" date="2018-05" db="EMBL/GenBank/DDBJ databases">
        <title>Genomic analysis of Gracilibacillus dipsosauri DD1 reveals novel features of a salt-tolerant amylase.</title>
        <authorList>
            <person name="Deutch C.E."/>
            <person name="Yang S."/>
        </authorList>
    </citation>
    <scope>NUCLEOTIDE SEQUENCE [LARGE SCALE GENOMIC DNA]</scope>
    <source>
        <strain evidence="2 3">DD1</strain>
    </source>
</reference>
<dbReference type="EMBL" id="QGTD01000018">
    <property type="protein sequence ID" value="PWU67210.1"/>
    <property type="molecule type" value="Genomic_DNA"/>
</dbReference>
<evidence type="ECO:0000313" key="2">
    <source>
        <dbReference type="EMBL" id="PWU67210.1"/>
    </source>
</evidence>
<keyword evidence="3" id="KW-1185">Reference proteome</keyword>
<dbReference type="Gene3D" id="3.10.180.10">
    <property type="entry name" value="2,3-Dihydroxybiphenyl 1,2-Dioxygenase, domain 1"/>
    <property type="match status" value="1"/>
</dbReference>
<protein>
    <submittedName>
        <fullName evidence="2">Glyoxalase</fullName>
    </submittedName>
</protein>
<feature type="domain" description="VOC" evidence="1">
    <location>
        <begin position="12"/>
        <end position="127"/>
    </location>
</feature>
<dbReference type="RefSeq" id="WP_109985304.1">
    <property type="nucleotide sequence ID" value="NZ_QGTD01000018.1"/>
</dbReference>
<dbReference type="InterPro" id="IPR037523">
    <property type="entry name" value="VOC_core"/>
</dbReference>
<dbReference type="SUPFAM" id="SSF54593">
    <property type="entry name" value="Glyoxalase/Bleomycin resistance protein/Dihydroxybiphenyl dioxygenase"/>
    <property type="match status" value="1"/>
</dbReference>
<sequence>MNEDQNNPQPGTIISADVTVNQSEEVRDFYKKVIGWEHSEYKRGDSTDYFMTTSDGQPVAGICQRAGSLAELPSVWLVYFGVNDLAASLEECRNLGGKVLTEPQSVGRGSYAVIEYPVGSICALSQI</sequence>
<gene>
    <name evidence="2" type="ORF">DLJ74_16705</name>
</gene>
<dbReference type="InterPro" id="IPR029068">
    <property type="entry name" value="Glyas_Bleomycin-R_OHBP_Dase"/>
</dbReference>
<name>A0A317KWX7_9BACI</name>
<dbReference type="InterPro" id="IPR052164">
    <property type="entry name" value="Anthracycline_SecMetBiosynth"/>
</dbReference>
<dbReference type="OrthoDB" id="9793039at2"/>
<evidence type="ECO:0000259" key="1">
    <source>
        <dbReference type="PROSITE" id="PS51819"/>
    </source>
</evidence>
<dbReference type="InterPro" id="IPR004360">
    <property type="entry name" value="Glyas_Fos-R_dOase_dom"/>
</dbReference>
<dbReference type="CDD" id="cd07247">
    <property type="entry name" value="SgaA_N_like"/>
    <property type="match status" value="1"/>
</dbReference>
<proteinExistence type="predicted"/>